<sequence>MRKTFRAIAVASALSPAWVMADSADLTITGTIVPTSCTPAFAGGNTVDLGDISAGSLNRDRQTELQNRNITLSVSCSAAAPMAIKVHDNQSHTQRPGIVIDGYDWAMYIYGIGEVAGAKIGGYGLRFGTPTVDGQPSMVMYKQGDMANWDSPETATLVGKNAEGGNLRYSWGASLAAGPTPGIVHTFPMTLVPVIGPSSSLPITSEFALNGSATFELLYL</sequence>
<reference evidence="2 3" key="1">
    <citation type="submission" date="2014-11" db="EMBL/GenBank/DDBJ databases">
        <title>Draft genome sequence of Pseudomonas fluorescens strains SF4c SF39a.</title>
        <authorList>
            <person name="Underwood G.E."/>
            <person name="Ly L.K."/>
            <person name="Bitzer A.S."/>
            <person name="Godino A."/>
            <person name="Bucci V."/>
            <person name="Fischer S."/>
            <person name="Silby M.W."/>
        </authorList>
    </citation>
    <scope>NUCLEOTIDE SEQUENCE [LARGE SCALE GENOMIC DNA]</scope>
    <source>
        <strain evidence="2 3">SF4c</strain>
    </source>
</reference>
<dbReference type="InterPro" id="IPR036937">
    <property type="entry name" value="Adhesion_dom_fimbrial_sf"/>
</dbReference>
<dbReference type="Pfam" id="PF06551">
    <property type="entry name" value="DUF1120"/>
    <property type="match status" value="1"/>
</dbReference>
<dbReference type="Proteomes" id="UP000031587">
    <property type="component" value="Unassembled WGS sequence"/>
</dbReference>
<dbReference type="RefSeq" id="WP_039765227.1">
    <property type="nucleotide sequence ID" value="NZ_CP048408.1"/>
</dbReference>
<dbReference type="GO" id="GO:0009289">
    <property type="term" value="C:pilus"/>
    <property type="evidence" value="ECO:0007669"/>
    <property type="project" value="InterPro"/>
</dbReference>
<dbReference type="Gene3D" id="2.60.40.1090">
    <property type="entry name" value="Fimbrial-type adhesion domain"/>
    <property type="match status" value="1"/>
</dbReference>
<dbReference type="InterPro" id="IPR010546">
    <property type="entry name" value="DUF1120"/>
</dbReference>
<name>A0AAE2ABQ6_PSEFL</name>
<comment type="caution">
    <text evidence="2">The sequence shown here is derived from an EMBL/GenBank/DDBJ whole genome shotgun (WGS) entry which is preliminary data.</text>
</comment>
<dbReference type="InterPro" id="IPR008966">
    <property type="entry name" value="Adhesion_dom_sf"/>
</dbReference>
<accession>A0AAE2ABQ6</accession>
<keyword evidence="1" id="KW-0732">Signal</keyword>
<evidence type="ECO:0000313" key="2">
    <source>
        <dbReference type="EMBL" id="KIF64270.1"/>
    </source>
</evidence>
<dbReference type="EMBL" id="JTGH01000002">
    <property type="protein sequence ID" value="KIF64270.1"/>
    <property type="molecule type" value="Genomic_DNA"/>
</dbReference>
<proteinExistence type="predicted"/>
<dbReference type="GO" id="GO:0007155">
    <property type="term" value="P:cell adhesion"/>
    <property type="evidence" value="ECO:0007669"/>
    <property type="project" value="InterPro"/>
</dbReference>
<evidence type="ECO:0008006" key="4">
    <source>
        <dbReference type="Google" id="ProtNLM"/>
    </source>
</evidence>
<dbReference type="SUPFAM" id="SSF49401">
    <property type="entry name" value="Bacterial adhesins"/>
    <property type="match status" value="1"/>
</dbReference>
<feature type="chain" id="PRO_5042293498" description="DUF1120 domain-containing protein" evidence="1">
    <location>
        <begin position="22"/>
        <end position="220"/>
    </location>
</feature>
<evidence type="ECO:0000313" key="3">
    <source>
        <dbReference type="Proteomes" id="UP000031587"/>
    </source>
</evidence>
<evidence type="ECO:0000256" key="1">
    <source>
        <dbReference type="SAM" id="SignalP"/>
    </source>
</evidence>
<dbReference type="AlphaFoldDB" id="A0AAE2ABQ6"/>
<organism evidence="2 3">
    <name type="scientific">Pseudomonas fluorescens</name>
    <dbReference type="NCBI Taxonomy" id="294"/>
    <lineage>
        <taxon>Bacteria</taxon>
        <taxon>Pseudomonadati</taxon>
        <taxon>Pseudomonadota</taxon>
        <taxon>Gammaproteobacteria</taxon>
        <taxon>Pseudomonadales</taxon>
        <taxon>Pseudomonadaceae</taxon>
        <taxon>Pseudomonas</taxon>
    </lineage>
</organism>
<protein>
    <recommendedName>
        <fullName evidence="4">DUF1120 domain-containing protein</fullName>
    </recommendedName>
</protein>
<feature type="signal peptide" evidence="1">
    <location>
        <begin position="1"/>
        <end position="21"/>
    </location>
</feature>
<gene>
    <name evidence="2" type="ORF">QS95_02410</name>
</gene>